<dbReference type="PANTHER" id="PTHR12463:SF1">
    <property type="entry name" value="2-OXOGLUTARATE AND FE-DEPENDENT OXYGENASE FAMILY PROTEIN"/>
    <property type="match status" value="1"/>
</dbReference>
<dbReference type="GO" id="GO:0051213">
    <property type="term" value="F:dioxygenase activity"/>
    <property type="evidence" value="ECO:0007669"/>
    <property type="project" value="UniProtKB-KW"/>
</dbReference>
<protein>
    <submittedName>
        <fullName evidence="2">Alpha-ketoglutarate-dependent dioxygenase AlkB</fullName>
    </submittedName>
</protein>
<dbReference type="Pfam" id="PF13532">
    <property type="entry name" value="2OG-FeII_Oxy_2"/>
    <property type="match status" value="1"/>
</dbReference>
<comment type="caution">
    <text evidence="2">The sequence shown here is derived from an EMBL/GenBank/DDBJ whole genome shotgun (WGS) entry which is preliminary data.</text>
</comment>
<sequence length="184" mass="20798">MPAAAVLQSEYVGGTLERRLLDRIDAAPWRADLKRRVQHYGYRYDYKARRVTRESFLGPLPGWLMPLCERLANDGHFAKPPDQVIVNEYLPGQGIAPHVDCEPCFGDTIASLSLCSGCVMDFTNVEAGERFSHYLEPRSLLVLSGEARYRWRHGIAARKSDPGPNGRIARGRRISLTFRTILLK</sequence>
<dbReference type="Proteomes" id="UP000433101">
    <property type="component" value="Unassembled WGS sequence"/>
</dbReference>
<gene>
    <name evidence="2" type="ORF">GR183_10565</name>
</gene>
<proteinExistence type="predicted"/>
<evidence type="ECO:0000313" key="2">
    <source>
        <dbReference type="EMBL" id="MXN65343.1"/>
    </source>
</evidence>
<name>A0A7X3LUL1_9HYPH</name>
<dbReference type="PROSITE" id="PS51471">
    <property type="entry name" value="FE2OG_OXY"/>
    <property type="match status" value="1"/>
</dbReference>
<keyword evidence="3" id="KW-1185">Reference proteome</keyword>
<dbReference type="EMBL" id="WUMV01000003">
    <property type="protein sequence ID" value="MXN65343.1"/>
    <property type="molecule type" value="Genomic_DNA"/>
</dbReference>
<dbReference type="AlphaFoldDB" id="A0A7X3LUL1"/>
<dbReference type="InterPro" id="IPR037151">
    <property type="entry name" value="AlkB-like_sf"/>
</dbReference>
<dbReference type="GO" id="GO:0032451">
    <property type="term" value="F:demethylase activity"/>
    <property type="evidence" value="ECO:0007669"/>
    <property type="project" value="TreeGrafter"/>
</dbReference>
<accession>A0A7X3LUL1</accession>
<feature type="domain" description="Fe2OG dioxygenase" evidence="1">
    <location>
        <begin position="80"/>
        <end position="182"/>
    </location>
</feature>
<dbReference type="InterPro" id="IPR032857">
    <property type="entry name" value="ALKBH4"/>
</dbReference>
<dbReference type="GO" id="GO:0070988">
    <property type="term" value="P:demethylation"/>
    <property type="evidence" value="ECO:0007669"/>
    <property type="project" value="InterPro"/>
</dbReference>
<evidence type="ECO:0000313" key="3">
    <source>
        <dbReference type="Proteomes" id="UP000433101"/>
    </source>
</evidence>
<dbReference type="SUPFAM" id="SSF51197">
    <property type="entry name" value="Clavaminate synthase-like"/>
    <property type="match status" value="1"/>
</dbReference>
<keyword evidence="2" id="KW-0560">Oxidoreductase</keyword>
<evidence type="ECO:0000259" key="1">
    <source>
        <dbReference type="PROSITE" id="PS51471"/>
    </source>
</evidence>
<dbReference type="InterPro" id="IPR005123">
    <property type="entry name" value="Oxoglu/Fe-dep_dioxygenase_dom"/>
</dbReference>
<organism evidence="2 3">
    <name type="scientific">Stappia sediminis</name>
    <dbReference type="NCBI Taxonomy" id="2692190"/>
    <lineage>
        <taxon>Bacteria</taxon>
        <taxon>Pseudomonadati</taxon>
        <taxon>Pseudomonadota</taxon>
        <taxon>Alphaproteobacteria</taxon>
        <taxon>Hyphomicrobiales</taxon>
        <taxon>Stappiaceae</taxon>
        <taxon>Stappia</taxon>
    </lineage>
</organism>
<dbReference type="PANTHER" id="PTHR12463">
    <property type="entry name" value="OXYGENASE-RELATED"/>
    <property type="match status" value="1"/>
</dbReference>
<dbReference type="Gene3D" id="2.60.120.590">
    <property type="entry name" value="Alpha-ketoglutarate-dependent dioxygenase AlkB-like"/>
    <property type="match status" value="1"/>
</dbReference>
<dbReference type="InterPro" id="IPR027450">
    <property type="entry name" value="AlkB-like"/>
</dbReference>
<reference evidence="2 3" key="1">
    <citation type="submission" date="2019-12" db="EMBL/GenBank/DDBJ databases">
        <authorList>
            <person name="Li M."/>
        </authorList>
    </citation>
    <scope>NUCLEOTIDE SEQUENCE [LARGE SCALE GENOMIC DNA]</scope>
    <source>
        <strain evidence="2 3">GBMRC 2046</strain>
    </source>
</reference>
<keyword evidence="2" id="KW-0223">Dioxygenase</keyword>